<dbReference type="OrthoDB" id="6330326at2759"/>
<evidence type="ECO:0000256" key="7">
    <source>
        <dbReference type="SAM" id="SignalP"/>
    </source>
</evidence>
<dbReference type="SMART" id="SM00078">
    <property type="entry name" value="IlGF"/>
    <property type="match status" value="1"/>
</dbReference>
<dbReference type="PRINTS" id="PR00276">
    <property type="entry name" value="INSULINFAMLY"/>
</dbReference>
<dbReference type="PANTHER" id="PTHR13647">
    <property type="entry name" value="INSULIN-LIKE PEPTIDE 2-RELATED"/>
    <property type="match status" value="1"/>
</dbReference>
<dbReference type="EMBL" id="OV651813">
    <property type="protein sequence ID" value="CAH1098622.1"/>
    <property type="molecule type" value="Genomic_DNA"/>
</dbReference>
<evidence type="ECO:0000256" key="6">
    <source>
        <dbReference type="RuleBase" id="RU000406"/>
    </source>
</evidence>
<evidence type="ECO:0000256" key="5">
    <source>
        <dbReference type="ARBA" id="ARBA00023157"/>
    </source>
</evidence>
<dbReference type="Proteomes" id="UP001153636">
    <property type="component" value="Chromosome 1"/>
</dbReference>
<evidence type="ECO:0000259" key="8">
    <source>
        <dbReference type="SMART" id="SM00078"/>
    </source>
</evidence>
<comment type="similarity">
    <text evidence="1 6">Belongs to the insulin family.</text>
</comment>
<dbReference type="GO" id="GO:0005179">
    <property type="term" value="F:hormone activity"/>
    <property type="evidence" value="ECO:0007669"/>
    <property type="project" value="InterPro"/>
</dbReference>
<evidence type="ECO:0000313" key="10">
    <source>
        <dbReference type="Proteomes" id="UP001153636"/>
    </source>
</evidence>
<dbReference type="PROSITE" id="PS00262">
    <property type="entry name" value="INSULIN"/>
    <property type="match status" value="1"/>
</dbReference>
<evidence type="ECO:0000313" key="9">
    <source>
        <dbReference type="EMBL" id="CAH1098622.1"/>
    </source>
</evidence>
<dbReference type="InterPro" id="IPR036438">
    <property type="entry name" value="Insulin-like_sf"/>
</dbReference>
<gene>
    <name evidence="9" type="ORF">PSYICH_LOCUS453</name>
</gene>
<dbReference type="SUPFAM" id="SSF56994">
    <property type="entry name" value="Insulin-like"/>
    <property type="match status" value="1"/>
</dbReference>
<dbReference type="InterPro" id="IPR022353">
    <property type="entry name" value="Insulin_CS"/>
</dbReference>
<keyword evidence="4 7" id="KW-0732">Signal</keyword>
<dbReference type="PANTHER" id="PTHR13647:SF4">
    <property type="entry name" value="INSULIN-LIKE PEPTIDE 1-RELATED"/>
    <property type="match status" value="1"/>
</dbReference>
<comment type="subunit">
    <text evidence="2">Heterodimer of a B chain and an A chain linked by two disulfide bonds.</text>
</comment>
<dbReference type="AlphaFoldDB" id="A0A9P0C7V5"/>
<feature type="chain" id="PRO_5040243342" description="Insulin-like domain-containing protein" evidence="7">
    <location>
        <begin position="20"/>
        <end position="134"/>
    </location>
</feature>
<keyword evidence="5" id="KW-1015">Disulfide bond</keyword>
<comment type="subcellular location">
    <subcellularLocation>
        <location evidence="6">Secreted</location>
    </subcellularLocation>
</comment>
<protein>
    <recommendedName>
        <fullName evidence="8">Insulin-like domain-containing protein</fullName>
    </recommendedName>
</protein>
<evidence type="ECO:0000256" key="4">
    <source>
        <dbReference type="ARBA" id="ARBA00022729"/>
    </source>
</evidence>
<name>A0A9P0C7V5_9CUCU</name>
<accession>A0A9P0C7V5</accession>
<keyword evidence="10" id="KW-1185">Reference proteome</keyword>
<dbReference type="CDD" id="cd00101">
    <property type="entry name" value="IlGF_like"/>
    <property type="match status" value="1"/>
</dbReference>
<reference evidence="9" key="1">
    <citation type="submission" date="2022-01" db="EMBL/GenBank/DDBJ databases">
        <authorList>
            <person name="King R."/>
        </authorList>
    </citation>
    <scope>NUCLEOTIDE SEQUENCE</scope>
</reference>
<dbReference type="PIRSF" id="PIRSF018431">
    <property type="entry name" value="Molluscan_insulin_rel_peptide"/>
    <property type="match status" value="1"/>
</dbReference>
<dbReference type="Gene3D" id="1.10.100.10">
    <property type="entry name" value="Insulin-like"/>
    <property type="match status" value="1"/>
</dbReference>
<dbReference type="Pfam" id="PF00049">
    <property type="entry name" value="Insulin"/>
    <property type="match status" value="1"/>
</dbReference>
<feature type="signal peptide" evidence="7">
    <location>
        <begin position="1"/>
        <end position="19"/>
    </location>
</feature>
<sequence>MEFRFRLLLITFLIGPIHCQYGDMQGNRQPGPKKYCGSQIGQALSAVCQGNYNTLKRVDRYPRPTQWDAMYGDAPAPDMSDFGFPYQTRSEATSLMGGKRRKKRWGVYNECCEKSCTREELSSYCAAPSKRRRR</sequence>
<evidence type="ECO:0000256" key="1">
    <source>
        <dbReference type="ARBA" id="ARBA00009034"/>
    </source>
</evidence>
<evidence type="ECO:0000256" key="2">
    <source>
        <dbReference type="ARBA" id="ARBA00011207"/>
    </source>
</evidence>
<keyword evidence="3" id="KW-0165">Cleavage on pair of basic residues</keyword>
<organism evidence="9 10">
    <name type="scientific">Psylliodes chrysocephalus</name>
    <dbReference type="NCBI Taxonomy" id="3402493"/>
    <lineage>
        <taxon>Eukaryota</taxon>
        <taxon>Metazoa</taxon>
        <taxon>Ecdysozoa</taxon>
        <taxon>Arthropoda</taxon>
        <taxon>Hexapoda</taxon>
        <taxon>Insecta</taxon>
        <taxon>Pterygota</taxon>
        <taxon>Neoptera</taxon>
        <taxon>Endopterygota</taxon>
        <taxon>Coleoptera</taxon>
        <taxon>Polyphaga</taxon>
        <taxon>Cucujiformia</taxon>
        <taxon>Chrysomeloidea</taxon>
        <taxon>Chrysomelidae</taxon>
        <taxon>Galerucinae</taxon>
        <taxon>Alticini</taxon>
        <taxon>Psylliodes</taxon>
    </lineage>
</organism>
<proteinExistence type="inferred from homology"/>
<keyword evidence="6" id="KW-0964">Secreted</keyword>
<evidence type="ECO:0000256" key="3">
    <source>
        <dbReference type="ARBA" id="ARBA00022685"/>
    </source>
</evidence>
<feature type="domain" description="Insulin-like" evidence="8">
    <location>
        <begin position="33"/>
        <end position="125"/>
    </location>
</feature>
<dbReference type="GO" id="GO:0005576">
    <property type="term" value="C:extracellular region"/>
    <property type="evidence" value="ECO:0007669"/>
    <property type="project" value="UniProtKB-SubCell"/>
</dbReference>
<dbReference type="InterPro" id="IPR022352">
    <property type="entry name" value="Ins/IGF/rlx"/>
</dbReference>
<dbReference type="InterPro" id="IPR016179">
    <property type="entry name" value="Insulin-like"/>
</dbReference>